<keyword evidence="2" id="KW-0175">Coiled coil</keyword>
<evidence type="ECO:0000256" key="1">
    <source>
        <dbReference type="RuleBase" id="RU000383"/>
    </source>
</evidence>
<accession>A0ABN9XTZ2</accession>
<proteinExistence type="inferred from homology"/>
<dbReference type="InterPro" id="IPR039361">
    <property type="entry name" value="Cyclin"/>
</dbReference>
<keyword evidence="5" id="KW-1185">Reference proteome</keyword>
<evidence type="ECO:0000256" key="2">
    <source>
        <dbReference type="SAM" id="Coils"/>
    </source>
</evidence>
<name>A0ABN9XTZ2_9DINO</name>
<dbReference type="PANTHER" id="PTHR10177">
    <property type="entry name" value="CYCLINS"/>
    <property type="match status" value="1"/>
</dbReference>
<protein>
    <recommendedName>
        <fullName evidence="3">Cyclin-like domain-containing protein</fullName>
    </recommendedName>
</protein>
<dbReference type="SUPFAM" id="SSF47954">
    <property type="entry name" value="Cyclin-like"/>
    <property type="match status" value="1"/>
</dbReference>
<dbReference type="Gene3D" id="1.10.472.10">
    <property type="entry name" value="Cyclin-like"/>
    <property type="match status" value="1"/>
</dbReference>
<evidence type="ECO:0000313" key="5">
    <source>
        <dbReference type="Proteomes" id="UP001189429"/>
    </source>
</evidence>
<dbReference type="EMBL" id="CAUYUJ010021247">
    <property type="protein sequence ID" value="CAK0903513.1"/>
    <property type="molecule type" value="Genomic_DNA"/>
</dbReference>
<dbReference type="Pfam" id="PF00134">
    <property type="entry name" value="Cyclin_N"/>
    <property type="match status" value="1"/>
</dbReference>
<evidence type="ECO:0000313" key="4">
    <source>
        <dbReference type="EMBL" id="CAK0903513.1"/>
    </source>
</evidence>
<dbReference type="InterPro" id="IPR013763">
    <property type="entry name" value="Cyclin-like_dom"/>
</dbReference>
<feature type="domain" description="Cyclin-like" evidence="3">
    <location>
        <begin position="16"/>
        <end position="100"/>
    </location>
</feature>
<comment type="similarity">
    <text evidence="1">Belongs to the cyclin family.</text>
</comment>
<dbReference type="InterPro" id="IPR036915">
    <property type="entry name" value="Cyclin-like_sf"/>
</dbReference>
<feature type="non-terminal residue" evidence="4">
    <location>
        <position position="1"/>
    </location>
</feature>
<gene>
    <name evidence="4" type="ORF">PCOR1329_LOCUS79817</name>
</gene>
<evidence type="ECO:0000259" key="3">
    <source>
        <dbReference type="SMART" id="SM00385"/>
    </source>
</evidence>
<dbReference type="SMART" id="SM00385">
    <property type="entry name" value="CYCLIN"/>
    <property type="match status" value="1"/>
</dbReference>
<dbReference type="InterPro" id="IPR006671">
    <property type="entry name" value="Cyclin_N"/>
</dbReference>
<sequence>EAAHKEAVENLVQAKAAVEEAAAVLEAARQRQAEGREALEQAERMEQVRQSQLQLVGVAALLIAAKFEEIKPPDVKDLVYYTADAYTRQQVVKKELDVLTRLRFEEGS</sequence>
<organism evidence="4 5">
    <name type="scientific">Prorocentrum cordatum</name>
    <dbReference type="NCBI Taxonomy" id="2364126"/>
    <lineage>
        <taxon>Eukaryota</taxon>
        <taxon>Sar</taxon>
        <taxon>Alveolata</taxon>
        <taxon>Dinophyceae</taxon>
        <taxon>Prorocentrales</taxon>
        <taxon>Prorocentraceae</taxon>
        <taxon>Prorocentrum</taxon>
    </lineage>
</organism>
<dbReference type="Proteomes" id="UP001189429">
    <property type="component" value="Unassembled WGS sequence"/>
</dbReference>
<feature type="coiled-coil region" evidence="2">
    <location>
        <begin position="8"/>
        <end position="45"/>
    </location>
</feature>
<comment type="caution">
    <text evidence="4">The sequence shown here is derived from an EMBL/GenBank/DDBJ whole genome shotgun (WGS) entry which is preliminary data.</text>
</comment>
<keyword evidence="1" id="KW-0195">Cyclin</keyword>
<reference evidence="4" key="1">
    <citation type="submission" date="2023-10" db="EMBL/GenBank/DDBJ databases">
        <authorList>
            <person name="Chen Y."/>
            <person name="Shah S."/>
            <person name="Dougan E. K."/>
            <person name="Thang M."/>
            <person name="Chan C."/>
        </authorList>
    </citation>
    <scope>NUCLEOTIDE SEQUENCE [LARGE SCALE GENOMIC DNA]</scope>
</reference>